<keyword evidence="11 18" id="KW-0812">Transmembrane</keyword>
<dbReference type="RefSeq" id="WP_024987357.1">
    <property type="nucleotide sequence ID" value="NZ_BLLS01000011.1"/>
</dbReference>
<comment type="pathway">
    <text evidence="4">Lipid metabolism.</text>
</comment>
<dbReference type="GO" id="GO:0005886">
    <property type="term" value="C:plasma membrane"/>
    <property type="evidence" value="ECO:0007669"/>
    <property type="project" value="UniProtKB-SubCell"/>
</dbReference>
<feature type="transmembrane region" description="Helical" evidence="19">
    <location>
        <begin position="191"/>
        <end position="210"/>
    </location>
</feature>
<evidence type="ECO:0000313" key="24">
    <source>
        <dbReference type="Proteomes" id="UP000267159"/>
    </source>
</evidence>
<keyword evidence="10 18" id="KW-0808">Transferase</keyword>
<reference evidence="21 24" key="1">
    <citation type="submission" date="2018-09" db="EMBL/GenBank/DDBJ databases">
        <title>Murine metabolic-syndrome-specific gut microbial biobank.</title>
        <authorList>
            <person name="Liu C."/>
        </authorList>
    </citation>
    <scope>NUCLEOTIDE SEQUENCE [LARGE SCALE GENOMIC DNA]</scope>
    <source>
        <strain evidence="21 24">0.1X-D8-26</strain>
    </source>
</reference>
<feature type="transmembrane region" description="Helical" evidence="19">
    <location>
        <begin position="61"/>
        <end position="77"/>
    </location>
</feature>
<evidence type="ECO:0000256" key="1">
    <source>
        <dbReference type="ARBA" id="ARBA00001698"/>
    </source>
</evidence>
<evidence type="ECO:0000256" key="6">
    <source>
        <dbReference type="ARBA" id="ARBA00012487"/>
    </source>
</evidence>
<organism evidence="21 24">
    <name type="scientific">Bacteroides acidifaciens</name>
    <dbReference type="NCBI Taxonomy" id="85831"/>
    <lineage>
        <taxon>Bacteria</taxon>
        <taxon>Pseudomonadati</taxon>
        <taxon>Bacteroidota</taxon>
        <taxon>Bacteroidia</taxon>
        <taxon>Bacteroidales</taxon>
        <taxon>Bacteroidaceae</taxon>
        <taxon>Bacteroides</taxon>
    </lineage>
</organism>
<dbReference type="Proteomes" id="UP000491181">
    <property type="component" value="Unassembled WGS sequence"/>
</dbReference>
<dbReference type="PANTHER" id="PTHR46382">
    <property type="entry name" value="PHOSPHATIDATE CYTIDYLYLTRANSFERASE"/>
    <property type="match status" value="1"/>
</dbReference>
<keyword evidence="8" id="KW-1003">Cell membrane</keyword>
<evidence type="ECO:0000256" key="3">
    <source>
        <dbReference type="ARBA" id="ARBA00005119"/>
    </source>
</evidence>
<comment type="pathway">
    <text evidence="3 18">Phospholipid metabolism; CDP-diacylglycerol biosynthesis; CDP-diacylglycerol from sn-glycerol 3-phosphate: step 3/3.</text>
</comment>
<reference evidence="20 27" key="4">
    <citation type="journal article" date="2020" name="Microbiome">
        <title>Single-cell genomics of uncultured bacteria reveals dietary fiber responders in the mouse gut microbiota.</title>
        <authorList>
            <person name="Chijiiwa R."/>
            <person name="Hosokawa M."/>
            <person name="Kogawa M."/>
            <person name="Nishikawa Y."/>
            <person name="Ide K."/>
            <person name="Sakanashi C."/>
            <person name="Takahashi K."/>
            <person name="Takeyama H."/>
        </authorList>
    </citation>
    <scope>NUCLEOTIDE SEQUENCE [LARGE SCALE GENOMIC DNA]</scope>
    <source>
        <strain evidence="20">IMSAGC_001</strain>
    </source>
</reference>
<reference evidence="23 26" key="3">
    <citation type="submission" date="2019-04" db="EMBL/GenBank/DDBJ databases">
        <title>Microbes associate with the intestines of laboratory mice.</title>
        <authorList>
            <person name="Navarre W."/>
            <person name="Wong E."/>
            <person name="Huang K."/>
            <person name="Tropini C."/>
            <person name="Ng K."/>
            <person name="Yu B."/>
        </authorList>
    </citation>
    <scope>NUCLEOTIDE SEQUENCE [LARGE SCALE GENOMIC DNA]</scope>
    <source>
        <strain evidence="23 26">NM70_E10</strain>
    </source>
</reference>
<dbReference type="Proteomes" id="UP000305751">
    <property type="component" value="Unassembled WGS sequence"/>
</dbReference>
<feature type="transmembrane region" description="Helical" evidence="19">
    <location>
        <begin position="151"/>
        <end position="170"/>
    </location>
</feature>
<evidence type="ECO:0000256" key="5">
    <source>
        <dbReference type="ARBA" id="ARBA00010185"/>
    </source>
</evidence>
<evidence type="ECO:0000256" key="10">
    <source>
        <dbReference type="ARBA" id="ARBA00022679"/>
    </source>
</evidence>
<keyword evidence="13 19" id="KW-1133">Transmembrane helix</keyword>
<keyword evidence="16" id="KW-0594">Phospholipid biosynthesis</keyword>
<protein>
    <recommendedName>
        <fullName evidence="7 18">Phosphatidate cytidylyltransferase</fullName>
        <ecNumber evidence="6 18">2.7.7.41</ecNumber>
    </recommendedName>
</protein>
<dbReference type="AlphaFoldDB" id="A0A3L7Z698"/>
<comment type="similarity">
    <text evidence="5 18">Belongs to the CDS family.</text>
</comment>
<dbReference type="STRING" id="1235814.GCA_000613385_02688"/>
<dbReference type="EMBL" id="RAZM01000004">
    <property type="protein sequence ID" value="RLT81506.1"/>
    <property type="molecule type" value="Genomic_DNA"/>
</dbReference>
<name>A0A3L7Z698_9BACE</name>
<dbReference type="GO" id="GO:0016024">
    <property type="term" value="P:CDP-diacylglycerol biosynthetic process"/>
    <property type="evidence" value="ECO:0007669"/>
    <property type="project" value="UniProtKB-UniPathway"/>
</dbReference>
<evidence type="ECO:0000313" key="26">
    <source>
        <dbReference type="Proteomes" id="UP000305751"/>
    </source>
</evidence>
<feature type="transmembrane region" description="Helical" evidence="19">
    <location>
        <begin position="89"/>
        <end position="106"/>
    </location>
</feature>
<dbReference type="EMBL" id="SPPV01000028">
    <property type="protein sequence ID" value="TFU48606.1"/>
    <property type="molecule type" value="Genomic_DNA"/>
</dbReference>
<evidence type="ECO:0000256" key="18">
    <source>
        <dbReference type="RuleBase" id="RU003938"/>
    </source>
</evidence>
<evidence type="ECO:0000256" key="17">
    <source>
        <dbReference type="ARBA" id="ARBA00023264"/>
    </source>
</evidence>
<reference evidence="22 25" key="2">
    <citation type="submission" date="2019-03" db="EMBL/GenBank/DDBJ databases">
        <title>Diversity of the mouse oral microbiome.</title>
        <authorList>
            <person name="Joseph S."/>
            <person name="Aduse-Opoku J."/>
            <person name="Curtis M."/>
            <person name="Wade W."/>
            <person name="Hashim A."/>
        </authorList>
    </citation>
    <scope>NUCLEOTIDE SEQUENCE [LARGE SCALE GENOMIC DNA]</scope>
    <source>
        <strain evidence="22 25">P2318</strain>
    </source>
</reference>
<evidence type="ECO:0000256" key="8">
    <source>
        <dbReference type="ARBA" id="ARBA00022475"/>
    </source>
</evidence>
<dbReference type="UniPathway" id="UPA00557">
    <property type="reaction ID" value="UER00614"/>
</dbReference>
<comment type="subcellular location">
    <subcellularLocation>
        <location evidence="2">Cell membrane</location>
        <topology evidence="2">Multi-pass membrane protein</topology>
    </subcellularLocation>
</comment>
<evidence type="ECO:0000256" key="19">
    <source>
        <dbReference type="SAM" id="Phobius"/>
    </source>
</evidence>
<keyword evidence="26" id="KW-1185">Reference proteome</keyword>
<dbReference type="PANTHER" id="PTHR46382:SF1">
    <property type="entry name" value="PHOSPHATIDATE CYTIDYLYLTRANSFERASE"/>
    <property type="match status" value="1"/>
</dbReference>
<evidence type="ECO:0000256" key="12">
    <source>
        <dbReference type="ARBA" id="ARBA00022695"/>
    </source>
</evidence>
<comment type="catalytic activity">
    <reaction evidence="1 18">
        <text>a 1,2-diacyl-sn-glycero-3-phosphate + CTP + H(+) = a CDP-1,2-diacyl-sn-glycerol + diphosphate</text>
        <dbReference type="Rhea" id="RHEA:16229"/>
        <dbReference type="ChEBI" id="CHEBI:15378"/>
        <dbReference type="ChEBI" id="CHEBI:33019"/>
        <dbReference type="ChEBI" id="CHEBI:37563"/>
        <dbReference type="ChEBI" id="CHEBI:58332"/>
        <dbReference type="ChEBI" id="CHEBI:58608"/>
        <dbReference type="EC" id="2.7.7.41"/>
    </reaction>
</comment>
<evidence type="ECO:0000313" key="20">
    <source>
        <dbReference type="EMBL" id="GFH85449.1"/>
    </source>
</evidence>
<keyword evidence="15 19" id="KW-0472">Membrane</keyword>
<dbReference type="Proteomes" id="UP000267159">
    <property type="component" value="Unassembled WGS sequence"/>
</dbReference>
<accession>A0A3L7Z698</accession>
<dbReference type="Proteomes" id="UP000298073">
    <property type="component" value="Unassembled WGS sequence"/>
</dbReference>
<evidence type="ECO:0000313" key="22">
    <source>
        <dbReference type="EMBL" id="TFU48606.1"/>
    </source>
</evidence>
<comment type="caution">
    <text evidence="21">The sequence shown here is derived from an EMBL/GenBank/DDBJ whole genome shotgun (WGS) entry which is preliminary data.</text>
</comment>
<dbReference type="GeneID" id="93047977"/>
<dbReference type="PROSITE" id="PS51257">
    <property type="entry name" value="PROKAR_LIPOPROTEIN"/>
    <property type="match status" value="1"/>
</dbReference>
<evidence type="ECO:0000256" key="15">
    <source>
        <dbReference type="ARBA" id="ARBA00023136"/>
    </source>
</evidence>
<dbReference type="PROSITE" id="PS01315">
    <property type="entry name" value="CDS"/>
    <property type="match status" value="1"/>
</dbReference>
<keyword evidence="12 18" id="KW-0548">Nucleotidyltransferase</keyword>
<dbReference type="EMBL" id="BLLS01000011">
    <property type="protein sequence ID" value="GFH85449.1"/>
    <property type="molecule type" value="Genomic_DNA"/>
</dbReference>
<evidence type="ECO:0000256" key="14">
    <source>
        <dbReference type="ARBA" id="ARBA00023098"/>
    </source>
</evidence>
<evidence type="ECO:0000313" key="25">
    <source>
        <dbReference type="Proteomes" id="UP000298073"/>
    </source>
</evidence>
<dbReference type="InterPro" id="IPR000374">
    <property type="entry name" value="PC_trans"/>
</dbReference>
<proteinExistence type="inferred from homology"/>
<dbReference type="EMBL" id="SRZA01000007">
    <property type="protein sequence ID" value="TGY07246.1"/>
    <property type="molecule type" value="Genomic_DNA"/>
</dbReference>
<feature type="transmembrane region" description="Helical" evidence="19">
    <location>
        <begin position="9"/>
        <end position="26"/>
    </location>
</feature>
<evidence type="ECO:0000313" key="23">
    <source>
        <dbReference type="EMBL" id="TGY07246.1"/>
    </source>
</evidence>
<dbReference type="GO" id="GO:0004605">
    <property type="term" value="F:phosphatidate cytidylyltransferase activity"/>
    <property type="evidence" value="ECO:0007669"/>
    <property type="project" value="UniProtKB-EC"/>
</dbReference>
<gene>
    <name evidence="20" type="primary">cdsA</name>
    <name evidence="21" type="ORF">D7Y07_02565</name>
    <name evidence="22" type="ORF">E4T97_13150</name>
    <name evidence="23" type="ORF">E5356_04345</name>
    <name evidence="20" type="ORF">IMSAGC001_00849</name>
</gene>
<dbReference type="Pfam" id="PF01148">
    <property type="entry name" value="CTP_transf_1"/>
    <property type="match status" value="1"/>
</dbReference>
<sequence>MINNFIKRAITGVLFVAILVGCILSNPLSFGILFTIISALTIYEFGQLVNMRAEGVNINKMITMLGGAYLFLAIMGFCTNEGQEGSKIFIPYVLLLLYMMISELYLKKENPILNWAYSMLSQLYIGLPFAMLNILAFNYDPTYSSVSYNPILPLSIFIFLWLNDTGAYCIGSLIGKHRLFERISPKKSWEGSIGGGVVAIGVSFVLAHYFPFMSMWEWAGLALVVVVFGTWGDLTESLFKRQLHVKDSGTILPGHGGMLDRFDSALMAIPAAVAYIYALTWF</sequence>
<evidence type="ECO:0000256" key="7">
    <source>
        <dbReference type="ARBA" id="ARBA00019373"/>
    </source>
</evidence>
<dbReference type="EC" id="2.7.7.41" evidence="6 18"/>
<evidence type="ECO:0000256" key="13">
    <source>
        <dbReference type="ARBA" id="ARBA00022989"/>
    </source>
</evidence>
<keyword evidence="17" id="KW-1208">Phospholipid metabolism</keyword>
<evidence type="ECO:0000256" key="11">
    <source>
        <dbReference type="ARBA" id="ARBA00022692"/>
    </source>
</evidence>
<keyword evidence="14" id="KW-0443">Lipid metabolism</keyword>
<dbReference type="OrthoDB" id="9799199at2"/>
<evidence type="ECO:0000256" key="16">
    <source>
        <dbReference type="ARBA" id="ARBA00023209"/>
    </source>
</evidence>
<evidence type="ECO:0000256" key="2">
    <source>
        <dbReference type="ARBA" id="ARBA00004651"/>
    </source>
</evidence>
<evidence type="ECO:0000256" key="9">
    <source>
        <dbReference type="ARBA" id="ARBA00022516"/>
    </source>
</evidence>
<feature type="transmembrane region" description="Helical" evidence="19">
    <location>
        <begin position="118"/>
        <end position="139"/>
    </location>
</feature>
<keyword evidence="9" id="KW-0444">Lipid biosynthesis</keyword>
<evidence type="ECO:0000313" key="21">
    <source>
        <dbReference type="EMBL" id="RLT81506.1"/>
    </source>
</evidence>
<evidence type="ECO:0000313" key="27">
    <source>
        <dbReference type="Proteomes" id="UP000491181"/>
    </source>
</evidence>
<evidence type="ECO:0000256" key="4">
    <source>
        <dbReference type="ARBA" id="ARBA00005189"/>
    </source>
</evidence>